<dbReference type="AlphaFoldDB" id="A0A2P6Q873"/>
<protein>
    <submittedName>
        <fullName evidence="2">Uncharacterized protein</fullName>
    </submittedName>
</protein>
<keyword evidence="3" id="KW-1185">Reference proteome</keyword>
<feature type="compositionally biased region" description="Basic and acidic residues" evidence="1">
    <location>
        <begin position="21"/>
        <end position="35"/>
    </location>
</feature>
<feature type="compositionally biased region" description="Basic and acidic residues" evidence="1">
    <location>
        <begin position="1"/>
        <end position="14"/>
    </location>
</feature>
<reference evidence="2 3" key="1">
    <citation type="journal article" date="2018" name="Nat. Genet.">
        <title>The Rosa genome provides new insights in the design of modern roses.</title>
        <authorList>
            <person name="Bendahmane M."/>
        </authorList>
    </citation>
    <scope>NUCLEOTIDE SEQUENCE [LARGE SCALE GENOMIC DNA]</scope>
    <source>
        <strain evidence="3">cv. Old Blush</strain>
    </source>
</reference>
<organism evidence="2 3">
    <name type="scientific">Rosa chinensis</name>
    <name type="common">China rose</name>
    <dbReference type="NCBI Taxonomy" id="74649"/>
    <lineage>
        <taxon>Eukaryota</taxon>
        <taxon>Viridiplantae</taxon>
        <taxon>Streptophyta</taxon>
        <taxon>Embryophyta</taxon>
        <taxon>Tracheophyta</taxon>
        <taxon>Spermatophyta</taxon>
        <taxon>Magnoliopsida</taxon>
        <taxon>eudicotyledons</taxon>
        <taxon>Gunneridae</taxon>
        <taxon>Pentapetalae</taxon>
        <taxon>rosids</taxon>
        <taxon>fabids</taxon>
        <taxon>Rosales</taxon>
        <taxon>Rosaceae</taxon>
        <taxon>Rosoideae</taxon>
        <taxon>Rosoideae incertae sedis</taxon>
        <taxon>Rosa</taxon>
    </lineage>
</organism>
<name>A0A2P6Q873_ROSCH</name>
<gene>
    <name evidence="2" type="ORF">RchiOBHm_Chr5g0023971</name>
</gene>
<sequence>MAILAETRKKERERERRKKEREKEKERRKERKGDPSKPSTFWRNLKVLDGLS</sequence>
<accession>A0A2P6Q873</accession>
<evidence type="ECO:0000313" key="2">
    <source>
        <dbReference type="EMBL" id="PRQ30376.1"/>
    </source>
</evidence>
<evidence type="ECO:0000256" key="1">
    <source>
        <dbReference type="SAM" id="MobiDB-lite"/>
    </source>
</evidence>
<dbReference type="EMBL" id="PDCK01000043">
    <property type="protein sequence ID" value="PRQ30376.1"/>
    <property type="molecule type" value="Genomic_DNA"/>
</dbReference>
<dbReference type="Gramene" id="PRQ30376">
    <property type="protein sequence ID" value="PRQ30376"/>
    <property type="gene ID" value="RchiOBHm_Chr5g0023971"/>
</dbReference>
<feature type="region of interest" description="Disordered" evidence="1">
    <location>
        <begin position="1"/>
        <end position="52"/>
    </location>
</feature>
<dbReference type="Proteomes" id="UP000238479">
    <property type="component" value="Chromosome 5"/>
</dbReference>
<evidence type="ECO:0000313" key="3">
    <source>
        <dbReference type="Proteomes" id="UP000238479"/>
    </source>
</evidence>
<proteinExistence type="predicted"/>
<comment type="caution">
    <text evidence="2">The sequence shown here is derived from an EMBL/GenBank/DDBJ whole genome shotgun (WGS) entry which is preliminary data.</text>
</comment>